<proteinExistence type="predicted"/>
<keyword evidence="2" id="KW-0472">Membrane</keyword>
<name>A0A918VVU4_9HYPH</name>
<feature type="transmembrane region" description="Helical" evidence="2">
    <location>
        <begin position="46"/>
        <end position="65"/>
    </location>
</feature>
<evidence type="ECO:0000256" key="1">
    <source>
        <dbReference type="SAM" id="MobiDB-lite"/>
    </source>
</evidence>
<dbReference type="EMBL" id="BMZE01000002">
    <property type="protein sequence ID" value="GHA27724.1"/>
    <property type="molecule type" value="Genomic_DNA"/>
</dbReference>
<feature type="transmembrane region" description="Helical" evidence="2">
    <location>
        <begin position="85"/>
        <end position="108"/>
    </location>
</feature>
<sequence length="262" mass="27687">MIIILPIIVLMIALSVLIAFGALALAMGAAALAANSAGESHNSRRIKALMLVGGALSFGLIWYALGPIDQEEFLSGIDYLLKAAVAMMAAALVMGVAGIFLRVSIYLVKRRSVGGHVSVTSMLGLAGAGLAIGGLAVLSIGSSIGAFNYSLQARTLPDTHPGYSRQNPDSPQRHHYDAAQRPSAMPSETHYSKGDLTDVHSAPEQSSRVVTTLSQGDCVAVVGSANDDFYEIRIWEGQAVRSGFVGKFDIRKLRSNQGCSRR</sequence>
<evidence type="ECO:0000256" key="2">
    <source>
        <dbReference type="SAM" id="Phobius"/>
    </source>
</evidence>
<keyword evidence="2" id="KW-0812">Transmembrane</keyword>
<reference evidence="4" key="1">
    <citation type="journal article" date="2014" name="Int. J. Syst. Evol. Microbiol.">
        <title>Complete genome sequence of Corynebacterium casei LMG S-19264T (=DSM 44701T), isolated from a smear-ripened cheese.</title>
        <authorList>
            <consortium name="US DOE Joint Genome Institute (JGI-PGF)"/>
            <person name="Walter F."/>
            <person name="Albersmeier A."/>
            <person name="Kalinowski J."/>
            <person name="Ruckert C."/>
        </authorList>
    </citation>
    <scope>NUCLEOTIDE SEQUENCE</scope>
    <source>
        <strain evidence="4">KCTC 32437</strain>
    </source>
</reference>
<feature type="transmembrane region" description="Helical" evidence="2">
    <location>
        <begin position="120"/>
        <end position="147"/>
    </location>
</feature>
<dbReference type="Gene3D" id="2.30.30.40">
    <property type="entry name" value="SH3 Domains"/>
    <property type="match status" value="1"/>
</dbReference>
<comment type="caution">
    <text evidence="4">The sequence shown here is derived from an EMBL/GenBank/DDBJ whole genome shotgun (WGS) entry which is preliminary data.</text>
</comment>
<evidence type="ECO:0000313" key="4">
    <source>
        <dbReference type="EMBL" id="GHA27724.1"/>
    </source>
</evidence>
<keyword evidence="5" id="KW-1185">Reference proteome</keyword>
<feature type="region of interest" description="Disordered" evidence="1">
    <location>
        <begin position="158"/>
        <end position="203"/>
    </location>
</feature>
<dbReference type="Proteomes" id="UP000646579">
    <property type="component" value="Unassembled WGS sequence"/>
</dbReference>
<evidence type="ECO:0000313" key="5">
    <source>
        <dbReference type="Proteomes" id="UP000646579"/>
    </source>
</evidence>
<accession>A0A918VVU4</accession>
<dbReference type="SMART" id="SM00287">
    <property type="entry name" value="SH3b"/>
    <property type="match status" value="1"/>
</dbReference>
<keyword evidence="2" id="KW-1133">Transmembrane helix</keyword>
<protein>
    <recommendedName>
        <fullName evidence="3">SH3b domain-containing protein</fullName>
    </recommendedName>
</protein>
<reference evidence="4" key="2">
    <citation type="submission" date="2020-09" db="EMBL/GenBank/DDBJ databases">
        <authorList>
            <person name="Sun Q."/>
            <person name="Kim S."/>
        </authorList>
    </citation>
    <scope>NUCLEOTIDE SEQUENCE</scope>
    <source>
        <strain evidence="4">KCTC 32437</strain>
    </source>
</reference>
<feature type="transmembrane region" description="Helical" evidence="2">
    <location>
        <begin position="6"/>
        <end position="34"/>
    </location>
</feature>
<gene>
    <name evidence="4" type="ORF">GCM10007989_24510</name>
</gene>
<evidence type="ECO:0000259" key="3">
    <source>
        <dbReference type="SMART" id="SM00287"/>
    </source>
</evidence>
<dbReference type="RefSeq" id="WP_189425954.1">
    <property type="nucleotide sequence ID" value="NZ_BMZE01000002.1"/>
</dbReference>
<dbReference type="InterPro" id="IPR003646">
    <property type="entry name" value="SH3-like_bac-type"/>
</dbReference>
<organism evidence="4 5">
    <name type="scientific">Devosia pacifica</name>
    <dbReference type="NCBI Taxonomy" id="1335967"/>
    <lineage>
        <taxon>Bacteria</taxon>
        <taxon>Pseudomonadati</taxon>
        <taxon>Pseudomonadota</taxon>
        <taxon>Alphaproteobacteria</taxon>
        <taxon>Hyphomicrobiales</taxon>
        <taxon>Devosiaceae</taxon>
        <taxon>Devosia</taxon>
    </lineage>
</organism>
<feature type="domain" description="SH3b" evidence="3">
    <location>
        <begin position="187"/>
        <end position="249"/>
    </location>
</feature>
<dbReference type="AlphaFoldDB" id="A0A918VVU4"/>